<name>A0A5E4NS74_9HEMI</name>
<dbReference type="InterPro" id="IPR019156">
    <property type="entry name" value="Ataxin-10_domain"/>
</dbReference>
<keyword evidence="4" id="KW-0131">Cell cycle</keyword>
<organism evidence="7 8">
    <name type="scientific">Cinara cedri</name>
    <dbReference type="NCBI Taxonomy" id="506608"/>
    <lineage>
        <taxon>Eukaryota</taxon>
        <taxon>Metazoa</taxon>
        <taxon>Ecdysozoa</taxon>
        <taxon>Arthropoda</taxon>
        <taxon>Hexapoda</taxon>
        <taxon>Insecta</taxon>
        <taxon>Pterygota</taxon>
        <taxon>Neoptera</taxon>
        <taxon>Paraneoptera</taxon>
        <taxon>Hemiptera</taxon>
        <taxon>Sternorrhyncha</taxon>
        <taxon>Aphidomorpha</taxon>
        <taxon>Aphidoidea</taxon>
        <taxon>Aphididae</taxon>
        <taxon>Lachninae</taxon>
        <taxon>Cinara</taxon>
    </lineage>
</organism>
<gene>
    <name evidence="7" type="ORF">CINCED_3A009393</name>
</gene>
<dbReference type="Proteomes" id="UP000325440">
    <property type="component" value="Unassembled WGS sequence"/>
</dbReference>
<dbReference type="GO" id="GO:0051301">
    <property type="term" value="P:cell division"/>
    <property type="evidence" value="ECO:0007669"/>
    <property type="project" value="UniProtKB-KW"/>
</dbReference>
<comment type="similarity">
    <text evidence="1">Belongs to the ataxin-10 family.</text>
</comment>
<dbReference type="PANTHER" id="PTHR13255">
    <property type="entry name" value="ATAXIN-10"/>
    <property type="match status" value="1"/>
</dbReference>
<dbReference type="InterPro" id="IPR051374">
    <property type="entry name" value="Ataxin-10/CTR86_families"/>
</dbReference>
<protein>
    <recommendedName>
        <fullName evidence="2">Ataxin-10</fullName>
    </recommendedName>
</protein>
<dbReference type="GO" id="GO:0031175">
    <property type="term" value="P:neuron projection development"/>
    <property type="evidence" value="ECO:0007669"/>
    <property type="project" value="TreeGrafter"/>
</dbReference>
<dbReference type="AlphaFoldDB" id="A0A5E4NS74"/>
<evidence type="ECO:0000313" key="7">
    <source>
        <dbReference type="EMBL" id="VVC44649.1"/>
    </source>
</evidence>
<dbReference type="PANTHER" id="PTHR13255:SF0">
    <property type="entry name" value="ATAXIN-10"/>
    <property type="match status" value="1"/>
</dbReference>
<evidence type="ECO:0000256" key="1">
    <source>
        <dbReference type="ARBA" id="ARBA00008384"/>
    </source>
</evidence>
<dbReference type="InterPro" id="IPR011989">
    <property type="entry name" value="ARM-like"/>
</dbReference>
<evidence type="ECO:0000313" key="8">
    <source>
        <dbReference type="Proteomes" id="UP000325440"/>
    </source>
</evidence>
<dbReference type="Gene3D" id="1.25.10.10">
    <property type="entry name" value="Leucine-rich Repeat Variant"/>
    <property type="match status" value="1"/>
</dbReference>
<dbReference type="SUPFAM" id="SSF48371">
    <property type="entry name" value="ARM repeat"/>
    <property type="match status" value="1"/>
</dbReference>
<dbReference type="OrthoDB" id="379794at2759"/>
<evidence type="ECO:0000256" key="3">
    <source>
        <dbReference type="ARBA" id="ARBA00022618"/>
    </source>
</evidence>
<evidence type="ECO:0000259" key="6">
    <source>
        <dbReference type="Pfam" id="PF09759"/>
    </source>
</evidence>
<evidence type="ECO:0000256" key="4">
    <source>
        <dbReference type="ARBA" id="ARBA00023306"/>
    </source>
</evidence>
<evidence type="ECO:0000256" key="2">
    <source>
        <dbReference type="ARBA" id="ARBA00018804"/>
    </source>
</evidence>
<dbReference type="InterPro" id="IPR016024">
    <property type="entry name" value="ARM-type_fold"/>
</dbReference>
<proteinExistence type="inferred from homology"/>
<keyword evidence="3" id="KW-0132">Cell division</keyword>
<keyword evidence="8" id="KW-1185">Reference proteome</keyword>
<dbReference type="GO" id="GO:0005829">
    <property type="term" value="C:cytosol"/>
    <property type="evidence" value="ECO:0007669"/>
    <property type="project" value="TreeGrafter"/>
</dbReference>
<feature type="domain" description="Ataxin-10" evidence="6">
    <location>
        <begin position="306"/>
        <end position="378"/>
    </location>
</feature>
<accession>A0A5E4NS74</accession>
<dbReference type="EMBL" id="CABPRJ010002384">
    <property type="protein sequence ID" value="VVC44649.1"/>
    <property type="molecule type" value="Genomic_DNA"/>
</dbReference>
<dbReference type="Pfam" id="PF09759">
    <property type="entry name" value="Atx10homo_assoc"/>
    <property type="match status" value="1"/>
</dbReference>
<reference evidence="7 8" key="1">
    <citation type="submission" date="2019-08" db="EMBL/GenBank/DDBJ databases">
        <authorList>
            <person name="Alioto T."/>
            <person name="Alioto T."/>
            <person name="Gomez Garrido J."/>
        </authorList>
    </citation>
    <scope>NUCLEOTIDE SEQUENCE [LARGE SCALE GENOMIC DNA]</scope>
</reference>
<comment type="function">
    <text evidence="5">May play a role in the regulation of cytokinesis. May play a role in signaling by stimulating protein glycosylation. Induces neuritogenesis by activating the Ras-MAP kinase pathway and is necessary for the survival of cerebellar neurons. Does not appear to play a major role in ciliogenesis.</text>
</comment>
<evidence type="ECO:0000256" key="5">
    <source>
        <dbReference type="ARBA" id="ARBA00045173"/>
    </source>
</evidence>
<sequence>MNQQAILLEACLNRIDFLTLIKSIHVPLDDEKVRNVSLTFRWLRNNAPDLQDCTKQELLKSGIVEICSWFFDKCFVSEPLNSSIILQFLNNLSINHKSTQHSIFLCFHSKLKKYILSTKHSNLLNSLIMLLYNLCLQNVSFKLDVLRDFYIIKNIMTHWNKKKEIEYCKIFLDSIFSDHKSFELTYTHLPDDSKDQLMNLLSVWLDYYEDIVSFEVMEFIKTDLFISCTIDQITGGVVNVLAKASNISRFHDVIQNYTPLLEKTMDILTVIHEDGKKSSDNEFSRINDLSALFINSDVISHNRYGFKTDIIRLITNMCFNHQNHQNLIRDKDIIPILLECCSFDAKNPVMREWCLLALRNIMSGNQEDYQIFSEDMESHDPAEIEEVI</sequence>